<protein>
    <recommendedName>
        <fullName evidence="7 8">D-alanyl-D-alanine dipeptidase</fullName>
        <shortName evidence="7 8">D-Ala-D-Ala dipeptidase</shortName>
        <ecNumber evidence="7 8">3.4.13.22</ecNumber>
    </recommendedName>
</protein>
<evidence type="ECO:0000256" key="2">
    <source>
        <dbReference type="ARBA" id="ARBA00022723"/>
    </source>
</evidence>
<dbReference type="Proteomes" id="UP001524478">
    <property type="component" value="Unassembled WGS sequence"/>
</dbReference>
<dbReference type="EMBL" id="JANGAC010000022">
    <property type="protein sequence ID" value="MCQ4925449.1"/>
    <property type="molecule type" value="Genomic_DNA"/>
</dbReference>
<comment type="similarity">
    <text evidence="7 8">Belongs to the peptidase M15D family.</text>
</comment>
<feature type="site" description="Transition state stabilizer" evidence="7">
    <location>
        <position position="81"/>
    </location>
</feature>
<keyword evidence="10" id="KW-1185">Reference proteome</keyword>
<feature type="active site" description="Proton donor/acceptor" evidence="7">
    <location>
        <position position="179"/>
    </location>
</feature>
<dbReference type="PIRSF" id="PIRSF026671">
    <property type="entry name" value="AA_dipeptidase"/>
    <property type="match status" value="1"/>
</dbReference>
<organism evidence="9 10">
    <name type="scientific">Tissierella carlieri</name>
    <dbReference type="NCBI Taxonomy" id="689904"/>
    <lineage>
        <taxon>Bacteria</taxon>
        <taxon>Bacillati</taxon>
        <taxon>Bacillota</taxon>
        <taxon>Tissierellia</taxon>
        <taxon>Tissierellales</taxon>
        <taxon>Tissierellaceae</taxon>
        <taxon>Tissierella</taxon>
    </lineage>
</organism>
<keyword evidence="4 7" id="KW-0862">Zinc</keyword>
<evidence type="ECO:0000313" key="9">
    <source>
        <dbReference type="EMBL" id="MCQ4925449.1"/>
    </source>
</evidence>
<keyword evidence="2 7" id="KW-0479">Metal-binding</keyword>
<feature type="binding site" evidence="7">
    <location>
        <position position="182"/>
    </location>
    <ligand>
        <name>Zn(2+)</name>
        <dbReference type="ChEBI" id="CHEBI:29105"/>
        <note>catalytic</note>
    </ligand>
</feature>
<feature type="binding site" evidence="7">
    <location>
        <position position="115"/>
    </location>
    <ligand>
        <name>Zn(2+)</name>
        <dbReference type="ChEBI" id="CHEBI:29105"/>
        <note>catalytic</note>
    </ligand>
</feature>
<comment type="function">
    <text evidence="7 8">Catalyzes hydrolysis of the D-alanyl-D-alanine dipeptide.</text>
</comment>
<comment type="caution">
    <text evidence="9">The sequence shown here is derived from an EMBL/GenBank/DDBJ whole genome shotgun (WGS) entry which is preliminary data.</text>
</comment>
<proteinExistence type="inferred from homology"/>
<comment type="catalytic activity">
    <reaction evidence="7 8">
        <text>D-alanyl-D-alanine + H2O = 2 D-alanine</text>
        <dbReference type="Rhea" id="RHEA:20661"/>
        <dbReference type="ChEBI" id="CHEBI:15377"/>
        <dbReference type="ChEBI" id="CHEBI:57416"/>
        <dbReference type="ChEBI" id="CHEBI:57822"/>
        <dbReference type="EC" id="3.4.13.22"/>
    </reaction>
</comment>
<dbReference type="PANTHER" id="PTHR43126:SF1">
    <property type="entry name" value="D-ALANYL-D-ALANINE DIPEPTIDASE"/>
    <property type="match status" value="1"/>
</dbReference>
<keyword evidence="5 7" id="KW-0482">Metalloprotease</keyword>
<feature type="binding site" evidence="7">
    <location>
        <position position="122"/>
    </location>
    <ligand>
        <name>Zn(2+)</name>
        <dbReference type="ChEBI" id="CHEBI:29105"/>
        <note>catalytic</note>
    </ligand>
</feature>
<evidence type="ECO:0000256" key="3">
    <source>
        <dbReference type="ARBA" id="ARBA00022801"/>
    </source>
</evidence>
<dbReference type="InterPro" id="IPR000755">
    <property type="entry name" value="A_A_dipeptidase"/>
</dbReference>
<sequence length="203" mass="23530">MTKKDIAENNIKQIEGLVLLKDLDNSFIIELKYATKDNFLKKVMYPVPVCAIRRETGEKLVKANKIFKERGYTIKVWDAYRPMHVQREFYEACPDSPYVAKPPENPIASGFRPRHNNGMAVDITLVDENGKELEMPSGFDDFTEKAKVSSNNMTEEARKNVNYLHEVMSSVGFRTYENEWWHFVDGVEEPTPYLDIPLEIFTL</sequence>
<dbReference type="HAMAP" id="MF_01924">
    <property type="entry name" value="A_A_dipeptidase"/>
    <property type="match status" value="1"/>
</dbReference>
<evidence type="ECO:0000256" key="5">
    <source>
        <dbReference type="ARBA" id="ARBA00023049"/>
    </source>
</evidence>
<evidence type="ECO:0000256" key="7">
    <source>
        <dbReference type="HAMAP-Rule" id="MF_01924"/>
    </source>
</evidence>
<accession>A0ABT1SG27</accession>
<gene>
    <name evidence="9" type="ORF">NE686_20255</name>
</gene>
<evidence type="ECO:0000256" key="6">
    <source>
        <dbReference type="ARBA" id="ARBA00023316"/>
    </source>
</evidence>
<dbReference type="EC" id="3.4.13.22" evidence="7 8"/>
<name>A0ABT1SG27_9FIRM</name>
<dbReference type="PANTHER" id="PTHR43126">
    <property type="entry name" value="D-ALANYL-D-ALANINE DIPEPTIDASE"/>
    <property type="match status" value="1"/>
</dbReference>
<dbReference type="RefSeq" id="WP_216560046.1">
    <property type="nucleotide sequence ID" value="NZ_CP172320.1"/>
</dbReference>
<keyword evidence="3 7" id="KW-0378">Hydrolase</keyword>
<evidence type="ECO:0000256" key="4">
    <source>
        <dbReference type="ARBA" id="ARBA00022833"/>
    </source>
</evidence>
<comment type="cofactor">
    <cofactor evidence="7">
        <name>Zn(2+)</name>
        <dbReference type="ChEBI" id="CHEBI:29105"/>
    </cofactor>
    <text evidence="7">Binds 1 zinc ion per subunit.</text>
</comment>
<evidence type="ECO:0000256" key="8">
    <source>
        <dbReference type="PIRNR" id="PIRNR026671"/>
    </source>
</evidence>
<evidence type="ECO:0000256" key="1">
    <source>
        <dbReference type="ARBA" id="ARBA00022670"/>
    </source>
</evidence>
<keyword evidence="6 8" id="KW-0961">Cell wall biogenesis/degradation</keyword>
<evidence type="ECO:0000313" key="10">
    <source>
        <dbReference type="Proteomes" id="UP001524478"/>
    </source>
</evidence>
<dbReference type="Pfam" id="PF01427">
    <property type="entry name" value="Peptidase_M15"/>
    <property type="match status" value="1"/>
</dbReference>
<keyword evidence="1 7" id="KW-0645">Protease</keyword>
<keyword evidence="7 8" id="KW-0224">Dipeptidase</keyword>
<dbReference type="CDD" id="cd14840">
    <property type="entry name" value="D-Ala-D-Ala_dipeptidase_Aad"/>
    <property type="match status" value="1"/>
</dbReference>
<reference evidence="9 10" key="1">
    <citation type="submission" date="2022-06" db="EMBL/GenBank/DDBJ databases">
        <title>Isolation of gut microbiota from human fecal samples.</title>
        <authorList>
            <person name="Pamer E.G."/>
            <person name="Barat B."/>
            <person name="Waligurski E."/>
            <person name="Medina S."/>
            <person name="Paddock L."/>
            <person name="Mostad J."/>
        </authorList>
    </citation>
    <scope>NUCLEOTIDE SEQUENCE [LARGE SCALE GENOMIC DNA]</scope>
    <source>
        <strain evidence="9 10">DFI.7.95</strain>
    </source>
</reference>